<gene>
    <name evidence="2" type="ORF">CALMAC_LOCUS6215</name>
</gene>
<dbReference type="Proteomes" id="UP000410492">
    <property type="component" value="Unassembled WGS sequence"/>
</dbReference>
<sequence length="173" mass="19992">MVITRELRDEIKNSVSTCIASILKEDDFFQRIAQKVTDSVIKTLEERISSLEQKVKEINLSNNNILADVKDETAMLKSENDLLMKKIDDMEQETRLNNLRIFKLEEREGENLNDKVIKVTIIPTYDTDVLGYWVAENEDLLAKFKIDLSPSASRCTINLQDHETSCSAYRLEF</sequence>
<evidence type="ECO:0000313" key="3">
    <source>
        <dbReference type="Proteomes" id="UP000410492"/>
    </source>
</evidence>
<dbReference type="GO" id="GO:0000226">
    <property type="term" value="P:microtubule cytoskeleton organization"/>
    <property type="evidence" value="ECO:0007669"/>
    <property type="project" value="InterPro"/>
</dbReference>
<dbReference type="PANTHER" id="PTHR13843">
    <property type="entry name" value="MICROTUBULE-ASSOCIATED PROTEIN"/>
    <property type="match status" value="1"/>
</dbReference>
<organism evidence="2 3">
    <name type="scientific">Callosobruchus maculatus</name>
    <name type="common">Southern cowpea weevil</name>
    <name type="synonym">Pulse bruchid</name>
    <dbReference type="NCBI Taxonomy" id="64391"/>
    <lineage>
        <taxon>Eukaryota</taxon>
        <taxon>Metazoa</taxon>
        <taxon>Ecdysozoa</taxon>
        <taxon>Arthropoda</taxon>
        <taxon>Hexapoda</taxon>
        <taxon>Insecta</taxon>
        <taxon>Pterygota</taxon>
        <taxon>Neoptera</taxon>
        <taxon>Endopterygota</taxon>
        <taxon>Coleoptera</taxon>
        <taxon>Polyphaga</taxon>
        <taxon>Cucujiformia</taxon>
        <taxon>Chrysomeloidea</taxon>
        <taxon>Chrysomelidae</taxon>
        <taxon>Bruchinae</taxon>
        <taxon>Bruchini</taxon>
        <taxon>Callosobruchus</taxon>
    </lineage>
</organism>
<reference evidence="2 3" key="1">
    <citation type="submission" date="2019-01" db="EMBL/GenBank/DDBJ databases">
        <authorList>
            <person name="Sayadi A."/>
        </authorList>
    </citation>
    <scope>NUCLEOTIDE SEQUENCE [LARGE SCALE GENOMIC DNA]</scope>
</reference>
<dbReference type="GO" id="GO:0005874">
    <property type="term" value="C:microtubule"/>
    <property type="evidence" value="ECO:0007669"/>
    <property type="project" value="InterPro"/>
</dbReference>
<name>A0A653C4M8_CALMS</name>
<dbReference type="GO" id="GO:0030425">
    <property type="term" value="C:dendrite"/>
    <property type="evidence" value="ECO:0007669"/>
    <property type="project" value="TreeGrafter"/>
</dbReference>
<dbReference type="GO" id="GO:0003779">
    <property type="term" value="F:actin binding"/>
    <property type="evidence" value="ECO:0007669"/>
    <property type="project" value="TreeGrafter"/>
</dbReference>
<dbReference type="EMBL" id="CAACVG010006971">
    <property type="protein sequence ID" value="VEN42881.1"/>
    <property type="molecule type" value="Genomic_DNA"/>
</dbReference>
<dbReference type="GO" id="GO:0007409">
    <property type="term" value="P:axonogenesis"/>
    <property type="evidence" value="ECO:0007669"/>
    <property type="project" value="TreeGrafter"/>
</dbReference>
<keyword evidence="1" id="KW-0175">Coiled coil</keyword>
<dbReference type="GO" id="GO:0008017">
    <property type="term" value="F:microtubule binding"/>
    <property type="evidence" value="ECO:0007669"/>
    <property type="project" value="InterPro"/>
</dbReference>
<dbReference type="GO" id="GO:0005829">
    <property type="term" value="C:cytosol"/>
    <property type="evidence" value="ECO:0007669"/>
    <property type="project" value="TreeGrafter"/>
</dbReference>
<protein>
    <submittedName>
        <fullName evidence="2">Uncharacterized protein</fullName>
    </submittedName>
</protein>
<dbReference type="InterPro" id="IPR026074">
    <property type="entry name" value="MAP1"/>
</dbReference>
<feature type="coiled-coil region" evidence="1">
    <location>
        <begin position="41"/>
        <end position="93"/>
    </location>
</feature>
<keyword evidence="3" id="KW-1185">Reference proteome</keyword>
<dbReference type="OrthoDB" id="5371837at2759"/>
<proteinExistence type="predicted"/>
<accession>A0A653C4M8</accession>
<evidence type="ECO:0000313" key="2">
    <source>
        <dbReference type="EMBL" id="VEN42881.1"/>
    </source>
</evidence>
<dbReference type="GO" id="GO:0045202">
    <property type="term" value="C:synapse"/>
    <property type="evidence" value="ECO:0007669"/>
    <property type="project" value="TreeGrafter"/>
</dbReference>
<dbReference type="GO" id="GO:0005875">
    <property type="term" value="C:microtubule associated complex"/>
    <property type="evidence" value="ECO:0007669"/>
    <property type="project" value="TreeGrafter"/>
</dbReference>
<dbReference type="GO" id="GO:0043025">
    <property type="term" value="C:neuronal cell body"/>
    <property type="evidence" value="ECO:0007669"/>
    <property type="project" value="TreeGrafter"/>
</dbReference>
<evidence type="ECO:0000256" key="1">
    <source>
        <dbReference type="SAM" id="Coils"/>
    </source>
</evidence>
<dbReference type="PANTHER" id="PTHR13843:SF12">
    <property type="entry name" value="ATPASE F1_V1_A1 COMPLEX ALPHA_BETA SUBUNIT NUCLEOTIDE-BINDING DOMAIN-CONTAINING PROTEIN"/>
    <property type="match status" value="1"/>
</dbReference>
<dbReference type="AlphaFoldDB" id="A0A653C4M8"/>
<dbReference type="GO" id="GO:0016358">
    <property type="term" value="P:dendrite development"/>
    <property type="evidence" value="ECO:0007669"/>
    <property type="project" value="TreeGrafter"/>
</dbReference>
<dbReference type="GO" id="GO:0031114">
    <property type="term" value="P:regulation of microtubule depolymerization"/>
    <property type="evidence" value="ECO:0007669"/>
    <property type="project" value="TreeGrafter"/>
</dbReference>